<proteinExistence type="predicted"/>
<dbReference type="PROSITE" id="PS50268">
    <property type="entry name" value="CADHERIN_2"/>
    <property type="match status" value="2"/>
</dbReference>
<dbReference type="SMART" id="SM00112">
    <property type="entry name" value="CA"/>
    <property type="match status" value="2"/>
</dbReference>
<keyword evidence="1" id="KW-0812">Transmembrane</keyword>
<comment type="caution">
    <text evidence="4">The sequence shown here is derived from an EMBL/GenBank/DDBJ whole genome shotgun (WGS) entry which is preliminary data.</text>
</comment>
<gene>
    <name evidence="4" type="ORF">WG926_26565</name>
</gene>
<feature type="domain" description="Cadherin" evidence="3">
    <location>
        <begin position="142"/>
        <end position="184"/>
    </location>
</feature>
<dbReference type="Proteomes" id="UP001413721">
    <property type="component" value="Unassembled WGS sequence"/>
</dbReference>
<dbReference type="InterPro" id="IPR002126">
    <property type="entry name" value="Cadherin-like_dom"/>
</dbReference>
<dbReference type="InterPro" id="IPR015919">
    <property type="entry name" value="Cadherin-like_sf"/>
</dbReference>
<name>A0ABU9YST4_9PROT</name>
<feature type="non-terminal residue" evidence="4">
    <location>
        <position position="190"/>
    </location>
</feature>
<evidence type="ECO:0000313" key="5">
    <source>
        <dbReference type="Proteomes" id="UP001413721"/>
    </source>
</evidence>
<organism evidence="4 5">
    <name type="scientific">Tistrella arctica</name>
    <dbReference type="NCBI Taxonomy" id="3133430"/>
    <lineage>
        <taxon>Bacteria</taxon>
        <taxon>Pseudomonadati</taxon>
        <taxon>Pseudomonadota</taxon>
        <taxon>Alphaproteobacteria</taxon>
        <taxon>Geminicoccales</taxon>
        <taxon>Geminicoccaceae</taxon>
        <taxon>Tistrella</taxon>
    </lineage>
</organism>
<dbReference type="SUPFAM" id="SSF49313">
    <property type="entry name" value="Cadherin-like"/>
    <property type="match status" value="2"/>
</dbReference>
<evidence type="ECO:0000256" key="1">
    <source>
        <dbReference type="ARBA" id="ARBA00022692"/>
    </source>
</evidence>
<evidence type="ECO:0000256" key="2">
    <source>
        <dbReference type="ARBA" id="ARBA00022989"/>
    </source>
</evidence>
<feature type="domain" description="Cadherin" evidence="3">
    <location>
        <begin position="4"/>
        <end position="91"/>
    </location>
</feature>
<evidence type="ECO:0000313" key="4">
    <source>
        <dbReference type="EMBL" id="MEN2991898.1"/>
    </source>
</evidence>
<dbReference type="PANTHER" id="PTHR24026:SF126">
    <property type="entry name" value="PROTOCADHERIN FAT 4"/>
    <property type="match status" value="1"/>
</dbReference>
<protein>
    <recommendedName>
        <fullName evidence="3">Cadherin domain-containing protein</fullName>
    </recommendedName>
</protein>
<reference evidence="4 5" key="1">
    <citation type="submission" date="2024-03" db="EMBL/GenBank/DDBJ databases">
        <title>High-quality draft genome sequencing of Tistrella sp. BH-R2-4.</title>
        <authorList>
            <person name="Dong C."/>
        </authorList>
    </citation>
    <scope>NUCLEOTIDE SEQUENCE [LARGE SCALE GENOMIC DNA]</scope>
    <source>
        <strain evidence="4 5">BH-R2-4</strain>
    </source>
</reference>
<feature type="non-terminal residue" evidence="4">
    <location>
        <position position="1"/>
    </location>
</feature>
<dbReference type="Gene3D" id="2.60.40.60">
    <property type="entry name" value="Cadherins"/>
    <property type="match status" value="2"/>
</dbReference>
<dbReference type="CDD" id="cd11304">
    <property type="entry name" value="Cadherin_repeat"/>
    <property type="match status" value="1"/>
</dbReference>
<dbReference type="PANTHER" id="PTHR24026">
    <property type="entry name" value="FAT ATYPICAL CADHERIN-RELATED"/>
    <property type="match status" value="1"/>
</dbReference>
<evidence type="ECO:0000259" key="3">
    <source>
        <dbReference type="PROSITE" id="PS50268"/>
    </source>
</evidence>
<keyword evidence="5" id="KW-1185">Reference proteome</keyword>
<keyword evidence="2" id="KW-0472">Membrane</keyword>
<dbReference type="EMBL" id="JBBKTW010000026">
    <property type="protein sequence ID" value="MEN2991898.1"/>
    <property type="molecule type" value="Genomic_DNA"/>
</dbReference>
<accession>A0ABU9YST4</accession>
<keyword evidence="2" id="KW-1133">Transmembrane helix</keyword>
<sequence>NTAGAVIGRVTASDPDAPGSSNGQLSFMVDDARFEIVSGVLKLKDGVSLDREAASSVDLVITVTDGGGLSAQRSVTITVGDANEAPTAPVVTGTTVAENAAGAVIGTVTASDPDGDALSVTVDDARFEVVGGQLKLRDGISLDHEAEPSVTVVVTAVDAGGLTASTLVTISVTNVNEVPAVPVLDGTSVA</sequence>